<dbReference type="PANTHER" id="PTHR43669:SF6">
    <property type="entry name" value="DECAPRENYLPHOSPHORYL-2-KETO-BETA-D-ERYTHRO-PENTOSE REDUCTASE"/>
    <property type="match status" value="1"/>
</dbReference>
<comment type="similarity">
    <text evidence="1">Belongs to the short-chain dehydrogenases/reductases (SDR) family.</text>
</comment>
<proteinExistence type="inferred from homology"/>
<dbReference type="PROSITE" id="PS00061">
    <property type="entry name" value="ADH_SHORT"/>
    <property type="match status" value="1"/>
</dbReference>
<dbReference type="InterPro" id="IPR020904">
    <property type="entry name" value="Sc_DH/Rdtase_CS"/>
</dbReference>
<dbReference type="PRINTS" id="PR00081">
    <property type="entry name" value="GDHRDH"/>
</dbReference>
<dbReference type="PANTHER" id="PTHR43669">
    <property type="entry name" value="5-KETO-D-GLUCONATE 5-REDUCTASE"/>
    <property type="match status" value="1"/>
</dbReference>
<dbReference type="RefSeq" id="WP_103933811.1">
    <property type="nucleotide sequence ID" value="NZ_FNVA01000005.1"/>
</dbReference>
<dbReference type="NCBIfam" id="NF005489">
    <property type="entry name" value="PRK07102.1"/>
    <property type="match status" value="1"/>
</dbReference>
<gene>
    <name evidence="3" type="ORF">SAMN05421819_2932</name>
</gene>
<keyword evidence="2" id="KW-0560">Oxidoreductase</keyword>
<dbReference type="InterPro" id="IPR002347">
    <property type="entry name" value="SDR_fam"/>
</dbReference>
<dbReference type="AlphaFoldDB" id="A0A1H6A6S1"/>
<accession>A0A1H6A6S1</accession>
<dbReference type="InterPro" id="IPR036291">
    <property type="entry name" value="NAD(P)-bd_dom_sf"/>
</dbReference>
<dbReference type="Gene3D" id="3.40.50.720">
    <property type="entry name" value="NAD(P)-binding Rossmann-like Domain"/>
    <property type="match status" value="1"/>
</dbReference>
<organism evidence="3 4">
    <name type="scientific">Bryocella elongata</name>
    <dbReference type="NCBI Taxonomy" id="863522"/>
    <lineage>
        <taxon>Bacteria</taxon>
        <taxon>Pseudomonadati</taxon>
        <taxon>Acidobacteriota</taxon>
        <taxon>Terriglobia</taxon>
        <taxon>Terriglobales</taxon>
        <taxon>Acidobacteriaceae</taxon>
        <taxon>Bryocella</taxon>
    </lineage>
</organism>
<sequence length="259" mass="27140">MSAGKASTAHTPKRILVLGATSGIAEACIRSWAERGDMLYLVGRTASKVGVVVDDARVRGAAFVDSAVADLDDTAAHPQLLAHAINSLGGLDVAFVAMGTMGEQAQSERSFDAADAVLHNNFIAPASLLTWLANYCAQRHTGTLAVISSVAGERGRKSNYVYGSAKAGLTAFLSGLRNRIDREGVRVLTILPGPVKTAMTESMKGSEKFADVNKVAATIVGAIDKGGDVLYVPGIWKIIMGVIKLIPESVFKKLSLGAE</sequence>
<keyword evidence="4" id="KW-1185">Reference proteome</keyword>
<dbReference type="EMBL" id="FNVA01000005">
    <property type="protein sequence ID" value="SEG43745.1"/>
    <property type="molecule type" value="Genomic_DNA"/>
</dbReference>
<dbReference type="GO" id="GO:0016491">
    <property type="term" value="F:oxidoreductase activity"/>
    <property type="evidence" value="ECO:0007669"/>
    <property type="project" value="UniProtKB-KW"/>
</dbReference>
<evidence type="ECO:0000313" key="3">
    <source>
        <dbReference type="EMBL" id="SEG43745.1"/>
    </source>
</evidence>
<dbReference type="Pfam" id="PF00106">
    <property type="entry name" value="adh_short"/>
    <property type="match status" value="1"/>
</dbReference>
<reference evidence="3 4" key="1">
    <citation type="submission" date="2016-10" db="EMBL/GenBank/DDBJ databases">
        <authorList>
            <person name="de Groot N.N."/>
        </authorList>
    </citation>
    <scope>NUCLEOTIDE SEQUENCE [LARGE SCALE GENOMIC DNA]</scope>
    <source>
        <strain evidence="3 4">DSM 22489</strain>
    </source>
</reference>
<dbReference type="OrthoDB" id="9808814at2"/>
<evidence type="ECO:0000256" key="2">
    <source>
        <dbReference type="ARBA" id="ARBA00023002"/>
    </source>
</evidence>
<evidence type="ECO:0000256" key="1">
    <source>
        <dbReference type="ARBA" id="ARBA00006484"/>
    </source>
</evidence>
<protein>
    <submittedName>
        <fullName evidence="3">Short-chain dehydrogenase</fullName>
    </submittedName>
</protein>
<dbReference type="Proteomes" id="UP000236728">
    <property type="component" value="Unassembled WGS sequence"/>
</dbReference>
<name>A0A1H6A6S1_9BACT</name>
<dbReference type="SUPFAM" id="SSF51735">
    <property type="entry name" value="NAD(P)-binding Rossmann-fold domains"/>
    <property type="match status" value="1"/>
</dbReference>
<evidence type="ECO:0000313" key="4">
    <source>
        <dbReference type="Proteomes" id="UP000236728"/>
    </source>
</evidence>